<gene>
    <name evidence="2" type="ORF">NDU88_001181</name>
</gene>
<evidence type="ECO:0000313" key="3">
    <source>
        <dbReference type="Proteomes" id="UP001066276"/>
    </source>
</evidence>
<feature type="region of interest" description="Disordered" evidence="1">
    <location>
        <begin position="75"/>
        <end position="98"/>
    </location>
</feature>
<feature type="region of interest" description="Disordered" evidence="1">
    <location>
        <begin position="1"/>
        <end position="36"/>
    </location>
</feature>
<dbReference type="EMBL" id="JANPWB010000005">
    <property type="protein sequence ID" value="KAJ1184374.1"/>
    <property type="molecule type" value="Genomic_DNA"/>
</dbReference>
<proteinExistence type="predicted"/>
<dbReference type="Proteomes" id="UP001066276">
    <property type="component" value="Chromosome 3_1"/>
</dbReference>
<dbReference type="AlphaFoldDB" id="A0AAV7U8L2"/>
<evidence type="ECO:0000313" key="2">
    <source>
        <dbReference type="EMBL" id="KAJ1184374.1"/>
    </source>
</evidence>
<keyword evidence="3" id="KW-1185">Reference proteome</keyword>
<sequence>MEGPPRLTFDSMRGPGGVSAFPVVRPPPTAPPSSERRPRALLTVLVLICTGISSGCTPAASHTASAAAFASGEPARSRLVPGGSEQHQGPPRWAPVASPLPVTVHDPWWGNNNRIFIGPERSEGFTCPPS</sequence>
<evidence type="ECO:0000256" key="1">
    <source>
        <dbReference type="SAM" id="MobiDB-lite"/>
    </source>
</evidence>
<protein>
    <submittedName>
        <fullName evidence="2">Uncharacterized protein</fullName>
    </submittedName>
</protein>
<name>A0AAV7U8L2_PLEWA</name>
<organism evidence="2 3">
    <name type="scientific">Pleurodeles waltl</name>
    <name type="common">Iberian ribbed newt</name>
    <dbReference type="NCBI Taxonomy" id="8319"/>
    <lineage>
        <taxon>Eukaryota</taxon>
        <taxon>Metazoa</taxon>
        <taxon>Chordata</taxon>
        <taxon>Craniata</taxon>
        <taxon>Vertebrata</taxon>
        <taxon>Euteleostomi</taxon>
        <taxon>Amphibia</taxon>
        <taxon>Batrachia</taxon>
        <taxon>Caudata</taxon>
        <taxon>Salamandroidea</taxon>
        <taxon>Salamandridae</taxon>
        <taxon>Pleurodelinae</taxon>
        <taxon>Pleurodeles</taxon>
    </lineage>
</organism>
<reference evidence="2" key="1">
    <citation type="journal article" date="2022" name="bioRxiv">
        <title>Sequencing and chromosome-scale assembly of the giantPleurodeles waltlgenome.</title>
        <authorList>
            <person name="Brown T."/>
            <person name="Elewa A."/>
            <person name="Iarovenko S."/>
            <person name="Subramanian E."/>
            <person name="Araus A.J."/>
            <person name="Petzold A."/>
            <person name="Susuki M."/>
            <person name="Suzuki K.-i.T."/>
            <person name="Hayashi T."/>
            <person name="Toyoda A."/>
            <person name="Oliveira C."/>
            <person name="Osipova E."/>
            <person name="Leigh N.D."/>
            <person name="Simon A."/>
            <person name="Yun M.H."/>
        </authorList>
    </citation>
    <scope>NUCLEOTIDE SEQUENCE</scope>
    <source>
        <strain evidence="2">20211129_DDA</strain>
        <tissue evidence="2">Liver</tissue>
    </source>
</reference>
<comment type="caution">
    <text evidence="2">The sequence shown here is derived from an EMBL/GenBank/DDBJ whole genome shotgun (WGS) entry which is preliminary data.</text>
</comment>
<accession>A0AAV7U8L2</accession>